<dbReference type="AlphaFoldDB" id="A0AAC9HIC1"/>
<evidence type="ECO:0000313" key="4">
    <source>
        <dbReference type="Proteomes" id="UP000322283"/>
    </source>
</evidence>
<evidence type="ECO:0000313" key="1">
    <source>
        <dbReference type="EMBL" id="AOQ24687.1"/>
    </source>
</evidence>
<dbReference type="Proteomes" id="UP000322283">
    <property type="component" value="Unassembled WGS sequence"/>
</dbReference>
<accession>A0AAC9HIC1</accession>
<reference evidence="1 3" key="1">
    <citation type="submission" date="2016-08" db="EMBL/GenBank/DDBJ databases">
        <title>Moorella thermoacetica DSM 103132.</title>
        <authorList>
            <person name="Jendresen C.B."/>
            <person name="Redl S.M."/>
            <person name="Jensen T.O."/>
            <person name="Nielsen A.T."/>
        </authorList>
    </citation>
    <scope>NUCLEOTIDE SEQUENCE [LARGE SCALE GENOMIC DNA]</scope>
    <source>
        <strain evidence="1 3">DSM 103132</strain>
    </source>
</reference>
<organism evidence="1 3">
    <name type="scientific">Neomoorella thermoacetica</name>
    <name type="common">Clostridium thermoaceticum</name>
    <dbReference type="NCBI Taxonomy" id="1525"/>
    <lineage>
        <taxon>Bacteria</taxon>
        <taxon>Bacillati</taxon>
        <taxon>Bacillota</taxon>
        <taxon>Clostridia</taxon>
        <taxon>Neomoorellales</taxon>
        <taxon>Neomoorellaceae</taxon>
        <taxon>Neomoorella</taxon>
    </lineage>
</organism>
<dbReference type="EMBL" id="VCDX01000006">
    <property type="protein sequence ID" value="TYL12790.1"/>
    <property type="molecule type" value="Genomic_DNA"/>
</dbReference>
<reference evidence="2 4" key="2">
    <citation type="submission" date="2019-05" db="EMBL/GenBank/DDBJ databases">
        <title>Genome sequence of Moorella thermoacetica ATCC 33924.</title>
        <authorList>
            <person name="Poehlein A."/>
            <person name="Bengelsdorf F.R."/>
            <person name="Duerre P."/>
            <person name="Daniel R."/>
        </authorList>
    </citation>
    <scope>NUCLEOTIDE SEQUENCE [LARGE SCALE GENOMIC DNA]</scope>
    <source>
        <strain evidence="2 4">ATCC 33924</strain>
    </source>
</reference>
<gene>
    <name evidence="1" type="ORF">Maut_02259</name>
    <name evidence="2" type="ORF">MTAT_20320</name>
</gene>
<dbReference type="Proteomes" id="UP000094598">
    <property type="component" value="Chromosome"/>
</dbReference>
<proteinExistence type="predicted"/>
<evidence type="ECO:0000313" key="2">
    <source>
        <dbReference type="EMBL" id="TYL12790.1"/>
    </source>
</evidence>
<sequence length="69" mass="7630">MNKVFAVDIEDEDMKTFAVVLLKARAFLEGELNYSSTCPAARAEIETQLSLVDFLLDGIHEVLVDESPA</sequence>
<evidence type="ECO:0000313" key="3">
    <source>
        <dbReference type="Proteomes" id="UP000094598"/>
    </source>
</evidence>
<name>A0AAC9HIC1_NEOTH</name>
<protein>
    <submittedName>
        <fullName evidence="1">Uncharacterized protein</fullName>
    </submittedName>
</protein>
<keyword evidence="4" id="KW-1185">Reference proteome</keyword>
<dbReference type="RefSeq" id="WP_069590469.1">
    <property type="nucleotide sequence ID" value="NZ_CP017019.1"/>
</dbReference>
<dbReference type="EMBL" id="CP017019">
    <property type="protein sequence ID" value="AOQ24687.1"/>
    <property type="molecule type" value="Genomic_DNA"/>
</dbReference>